<evidence type="ECO:0000256" key="1">
    <source>
        <dbReference type="SAM" id="Phobius"/>
    </source>
</evidence>
<feature type="transmembrane region" description="Helical" evidence="1">
    <location>
        <begin position="49"/>
        <end position="69"/>
    </location>
</feature>
<gene>
    <name evidence="2" type="ORF">CYJ91_10970</name>
</gene>
<feature type="transmembrane region" description="Helical" evidence="1">
    <location>
        <begin position="90"/>
        <end position="112"/>
    </location>
</feature>
<evidence type="ECO:0000313" key="3">
    <source>
        <dbReference type="Proteomes" id="UP000234212"/>
    </source>
</evidence>
<feature type="transmembrane region" description="Helical" evidence="1">
    <location>
        <begin position="154"/>
        <end position="171"/>
    </location>
</feature>
<keyword evidence="1" id="KW-0812">Transmembrane</keyword>
<accession>A0AAP8IZ10</accession>
<dbReference type="GeneID" id="69830319"/>
<name>A0AAP8IZ10_LACRH</name>
<dbReference type="Proteomes" id="UP000234212">
    <property type="component" value="Unassembled WGS sequence"/>
</dbReference>
<protein>
    <submittedName>
        <fullName evidence="2">Uncharacterized protein</fullName>
    </submittedName>
</protein>
<dbReference type="AlphaFoldDB" id="A0AAP8IZ10"/>
<dbReference type="EMBL" id="PKJX01000005">
    <property type="protein sequence ID" value="PLA56183.1"/>
    <property type="molecule type" value="Genomic_DNA"/>
</dbReference>
<comment type="caution">
    <text evidence="2">The sequence shown here is derived from an EMBL/GenBank/DDBJ whole genome shotgun (WGS) entry which is preliminary data.</text>
</comment>
<feature type="transmembrane region" description="Helical" evidence="1">
    <location>
        <begin position="124"/>
        <end position="147"/>
    </location>
</feature>
<dbReference type="RefSeq" id="WP_047677832.1">
    <property type="nucleotide sequence ID" value="NZ_CP017063.1"/>
</dbReference>
<keyword evidence="1" id="KW-1133">Transmembrane helix</keyword>
<reference evidence="2 3" key="1">
    <citation type="submission" date="2017-12" db="EMBL/GenBank/DDBJ databases">
        <title>Phylogenetic diversity of female urinary microbiome.</title>
        <authorList>
            <person name="Thomas-White K."/>
            <person name="Wolfe A.J."/>
        </authorList>
    </citation>
    <scope>NUCLEOTIDE SEQUENCE [LARGE SCALE GENOMIC DNA]</scope>
    <source>
        <strain evidence="2 3">UMB0004</strain>
    </source>
</reference>
<keyword evidence="1" id="KW-0472">Membrane</keyword>
<organism evidence="2 3">
    <name type="scientific">Lacticaseibacillus rhamnosus</name>
    <name type="common">Lactobacillus rhamnosus</name>
    <dbReference type="NCBI Taxonomy" id="47715"/>
    <lineage>
        <taxon>Bacteria</taxon>
        <taxon>Bacillati</taxon>
        <taxon>Bacillota</taxon>
        <taxon>Bacilli</taxon>
        <taxon>Lactobacillales</taxon>
        <taxon>Lactobacillaceae</taxon>
        <taxon>Lacticaseibacillus</taxon>
    </lineage>
</organism>
<feature type="transmembrane region" description="Helical" evidence="1">
    <location>
        <begin position="17"/>
        <end position="37"/>
    </location>
</feature>
<sequence>MAIPNNVKSYRILQYRYLLTVIALALVTGFGCLASNYAHKDIIGALIRFNFPVLISQSLLLIFMMWQILRIRPIAPLVGIRRQSNNVQKKLLGVILAECMLYFFFYYLTFILSGTTVFKDGSAIVGMLVLLLRFLVLCVLGIIILSAYEAQHPILILLAVLLLNFIYHYWIEIHYLLIMYSPIYDPVYRAIHHTYQG</sequence>
<proteinExistence type="predicted"/>
<evidence type="ECO:0000313" key="2">
    <source>
        <dbReference type="EMBL" id="PLA56183.1"/>
    </source>
</evidence>